<feature type="transmembrane region" description="Helical" evidence="12">
    <location>
        <begin position="107"/>
        <end position="126"/>
    </location>
</feature>
<feature type="transmembrane region" description="Helical" evidence="12">
    <location>
        <begin position="42"/>
        <end position="61"/>
    </location>
</feature>
<evidence type="ECO:0000256" key="4">
    <source>
        <dbReference type="ARBA" id="ARBA00021581"/>
    </source>
</evidence>
<dbReference type="PANTHER" id="PTHR30622:SF2">
    <property type="entry name" value="UNDECAPRENYL-DIPHOSPHATASE"/>
    <property type="match status" value="1"/>
</dbReference>
<evidence type="ECO:0000313" key="14">
    <source>
        <dbReference type="Proteomes" id="UP000678237"/>
    </source>
</evidence>
<dbReference type="Proteomes" id="UP000678237">
    <property type="component" value="Unassembled WGS sequence"/>
</dbReference>
<evidence type="ECO:0000256" key="10">
    <source>
        <dbReference type="ARBA" id="ARBA00032707"/>
    </source>
</evidence>
<gene>
    <name evidence="12" type="primary">uppP</name>
    <name evidence="13" type="ORF">J4203_05160</name>
</gene>
<dbReference type="AlphaFoldDB" id="A0A8T4L7I4"/>
<evidence type="ECO:0000256" key="6">
    <source>
        <dbReference type="ARBA" id="ARBA00022692"/>
    </source>
</evidence>
<evidence type="ECO:0000256" key="7">
    <source>
        <dbReference type="ARBA" id="ARBA00022801"/>
    </source>
</evidence>
<feature type="transmembrane region" description="Helical" evidence="12">
    <location>
        <begin position="174"/>
        <end position="193"/>
    </location>
</feature>
<protein>
    <recommendedName>
        <fullName evidence="4 12">Undecaprenyl-diphosphatase</fullName>
        <ecNumber evidence="3 12">3.6.1.27</ecNumber>
    </recommendedName>
    <alternativeName>
        <fullName evidence="10 12">Undecaprenyl pyrophosphate phosphatase</fullName>
    </alternativeName>
</protein>
<evidence type="ECO:0000256" key="9">
    <source>
        <dbReference type="ARBA" id="ARBA00023136"/>
    </source>
</evidence>
<dbReference type="GO" id="GO:0005886">
    <property type="term" value="C:plasma membrane"/>
    <property type="evidence" value="ECO:0007669"/>
    <property type="project" value="UniProtKB-SubCell"/>
</dbReference>
<feature type="transmembrane region" description="Helical" evidence="12">
    <location>
        <begin position="232"/>
        <end position="248"/>
    </location>
</feature>
<dbReference type="GO" id="GO:0050380">
    <property type="term" value="F:undecaprenyl-diphosphatase activity"/>
    <property type="evidence" value="ECO:0007669"/>
    <property type="project" value="UniProtKB-UniRule"/>
</dbReference>
<dbReference type="PANTHER" id="PTHR30622">
    <property type="entry name" value="UNDECAPRENYL-DIPHOSPHATASE"/>
    <property type="match status" value="1"/>
</dbReference>
<evidence type="ECO:0000313" key="13">
    <source>
        <dbReference type="EMBL" id="MBS3063238.1"/>
    </source>
</evidence>
<comment type="subcellular location">
    <subcellularLocation>
        <location evidence="1 12">Cell membrane</location>
        <topology evidence="1 12">Multi-pass membrane protein</topology>
    </subcellularLocation>
</comment>
<evidence type="ECO:0000256" key="5">
    <source>
        <dbReference type="ARBA" id="ARBA00022475"/>
    </source>
</evidence>
<feature type="transmembrane region" description="Helical" evidence="12">
    <location>
        <begin position="205"/>
        <end position="226"/>
    </location>
</feature>
<reference evidence="13" key="2">
    <citation type="submission" date="2021-05" db="EMBL/GenBank/DDBJ databases">
        <title>Protein family content uncovers lineage relationships and bacterial pathway maintenance mechanisms in DPANN archaea.</title>
        <authorList>
            <person name="Castelle C.J."/>
            <person name="Meheust R."/>
            <person name="Jaffe A.L."/>
            <person name="Seitz K."/>
            <person name="Gong X."/>
            <person name="Baker B.J."/>
            <person name="Banfield J.F."/>
        </authorList>
    </citation>
    <scope>NUCLEOTIDE SEQUENCE</scope>
    <source>
        <strain evidence="13">RIFCSPLOWO2_01_FULL_58_19</strain>
    </source>
</reference>
<evidence type="ECO:0000256" key="2">
    <source>
        <dbReference type="ARBA" id="ARBA00010621"/>
    </source>
</evidence>
<evidence type="ECO:0000256" key="3">
    <source>
        <dbReference type="ARBA" id="ARBA00012374"/>
    </source>
</evidence>
<reference evidence="13" key="1">
    <citation type="submission" date="2021-03" db="EMBL/GenBank/DDBJ databases">
        <authorList>
            <person name="Jaffe A."/>
        </authorList>
    </citation>
    <scope>NUCLEOTIDE SEQUENCE</scope>
    <source>
        <strain evidence="13">RIFCSPLOWO2_01_FULL_58_19</strain>
    </source>
</reference>
<keyword evidence="6 12" id="KW-0812">Transmembrane</keyword>
<evidence type="ECO:0000256" key="1">
    <source>
        <dbReference type="ARBA" id="ARBA00004651"/>
    </source>
</evidence>
<organism evidence="13 14">
    <name type="scientific">Candidatus Iainarchaeum sp</name>
    <dbReference type="NCBI Taxonomy" id="3101447"/>
    <lineage>
        <taxon>Archaea</taxon>
        <taxon>Candidatus Iainarchaeota</taxon>
        <taxon>Candidatus Iainarchaeia</taxon>
        <taxon>Candidatus Iainarchaeales</taxon>
        <taxon>Candidatus Iainarchaeaceae</taxon>
        <taxon>Candidatus Iainarchaeum</taxon>
    </lineage>
</organism>
<comment type="catalytic activity">
    <reaction evidence="11 12">
        <text>di-trans,octa-cis-undecaprenyl diphosphate + H2O = di-trans,octa-cis-undecaprenyl phosphate + phosphate + H(+)</text>
        <dbReference type="Rhea" id="RHEA:28094"/>
        <dbReference type="ChEBI" id="CHEBI:15377"/>
        <dbReference type="ChEBI" id="CHEBI:15378"/>
        <dbReference type="ChEBI" id="CHEBI:43474"/>
        <dbReference type="ChEBI" id="CHEBI:58405"/>
        <dbReference type="ChEBI" id="CHEBI:60392"/>
        <dbReference type="EC" id="3.6.1.27"/>
    </reaction>
</comment>
<name>A0A8T4L7I4_9ARCH</name>
<dbReference type="InterPro" id="IPR003824">
    <property type="entry name" value="UppP"/>
</dbReference>
<dbReference type="Pfam" id="PF02673">
    <property type="entry name" value="BacA"/>
    <property type="match status" value="1"/>
</dbReference>
<keyword evidence="9 12" id="KW-0472">Membrane</keyword>
<accession>A0A8T4L7I4</accession>
<comment type="caution">
    <text evidence="13">The sequence shown here is derived from an EMBL/GenBank/DDBJ whole genome shotgun (WGS) entry which is preliminary data.</text>
</comment>
<evidence type="ECO:0000256" key="11">
    <source>
        <dbReference type="ARBA" id="ARBA00047594"/>
    </source>
</evidence>
<feature type="transmembrane region" description="Helical" evidence="12">
    <location>
        <begin position="76"/>
        <end position="95"/>
    </location>
</feature>
<evidence type="ECO:0000256" key="12">
    <source>
        <dbReference type="HAMAP-Rule" id="MF_01006"/>
    </source>
</evidence>
<dbReference type="HAMAP" id="MF_01006">
    <property type="entry name" value="Undec_diphosphatase"/>
    <property type="match status" value="1"/>
</dbReference>
<comment type="function">
    <text evidence="12">Catalyzes the dephosphorylation of undecaprenyl diphosphate (UPP).</text>
</comment>
<proteinExistence type="inferred from homology"/>
<keyword evidence="5 12" id="KW-1003">Cell membrane</keyword>
<keyword evidence="8 12" id="KW-1133">Transmembrane helix</keyword>
<sequence>MDLFQSLVLGVIQGITEWLPISSQGQVMVLAMRVFGLTVQESVSHSLFLHVGTLAAATVYFRHEIRELLAWKDPKLARFLFVTLLATGVTAVPSLLLLKKLALNTRLVMPVIGFFLVATGLLELFAHLGRHGFFTKKNAVLLGLAQGFSVLPGISRSGTTTSVLLLEGFKPEQAFRLSFLLSIPTVAAAEVLFGAAEGFVPDPNIWLGVLASFTVGYASIGVLLKFAERINFGWWCVGFGAFYLLISVL</sequence>
<dbReference type="EMBL" id="JAGVWE010000004">
    <property type="protein sequence ID" value="MBS3063238.1"/>
    <property type="molecule type" value="Genomic_DNA"/>
</dbReference>
<comment type="similarity">
    <text evidence="2 12">Belongs to the UppP family.</text>
</comment>
<keyword evidence="7 12" id="KW-0378">Hydrolase</keyword>
<dbReference type="EC" id="3.6.1.27" evidence="3 12"/>
<evidence type="ECO:0000256" key="8">
    <source>
        <dbReference type="ARBA" id="ARBA00022989"/>
    </source>
</evidence>